<comment type="caution">
    <text evidence="2">The sequence shown here is derived from an EMBL/GenBank/DDBJ whole genome shotgun (WGS) entry which is preliminary data.</text>
</comment>
<sequence length="430" mass="46879">MVTAACRITRNIRLTATMRHVFWMTTAALSSSAVSLYGESCPADPGVSDPGQPASDPALDDRSSQPQPLASQPLQESHLAGPEKHFGLPKAVLVRVRDELRQDPSARGLGPLLTLGTAEQETVPTEELIVRPPGNKKDRSRKMRARCGGSARYLDGNPAALMRIVSSTPQALSCCTVLRGSNLRRRGERPSASVRTDGTDRPPQNAALRTASLHRERREENVAHLDAHRQLVLSGGSFPRADASIGRGGNGSLLLEQLGHQLRLTHTDTHGHTQKHSFCASAFAAHRVGEVQNDKGAVGHARFLEVRVSPARQVLVVQLPHIKEAQMSLQEIDALLIITELNPAPGQLLPDVLLLLQMSRTPMKDLAGPLCVRRAEFSLWTVQRLLAGHRLDQQLSPYSQPAMTQPVGHLRPVYSQQLGEDSQRPVVCLE</sequence>
<gene>
    <name evidence="2" type="ORF">EYF80_014760</name>
</gene>
<accession>A0A4Z2ICD3</accession>
<dbReference type="EMBL" id="SRLO01000108">
    <property type="protein sequence ID" value="TNN75014.1"/>
    <property type="molecule type" value="Genomic_DNA"/>
</dbReference>
<evidence type="ECO:0000313" key="2">
    <source>
        <dbReference type="EMBL" id="TNN75014.1"/>
    </source>
</evidence>
<protein>
    <submittedName>
        <fullName evidence="2">Uncharacterized protein</fullName>
    </submittedName>
</protein>
<feature type="region of interest" description="Disordered" evidence="1">
    <location>
        <begin position="41"/>
        <end position="82"/>
    </location>
</feature>
<keyword evidence="3" id="KW-1185">Reference proteome</keyword>
<dbReference type="Proteomes" id="UP000314294">
    <property type="component" value="Unassembled WGS sequence"/>
</dbReference>
<reference evidence="2 3" key="1">
    <citation type="submission" date="2019-03" db="EMBL/GenBank/DDBJ databases">
        <title>First draft genome of Liparis tanakae, snailfish: a comprehensive survey of snailfish specific genes.</title>
        <authorList>
            <person name="Kim W."/>
            <person name="Song I."/>
            <person name="Jeong J.-H."/>
            <person name="Kim D."/>
            <person name="Kim S."/>
            <person name="Ryu S."/>
            <person name="Song J.Y."/>
            <person name="Lee S.K."/>
        </authorList>
    </citation>
    <scope>NUCLEOTIDE SEQUENCE [LARGE SCALE GENOMIC DNA]</scope>
    <source>
        <tissue evidence="2">Muscle</tissue>
    </source>
</reference>
<evidence type="ECO:0000313" key="3">
    <source>
        <dbReference type="Proteomes" id="UP000314294"/>
    </source>
</evidence>
<proteinExistence type="predicted"/>
<feature type="compositionally biased region" description="Low complexity" evidence="1">
    <location>
        <begin position="64"/>
        <end position="77"/>
    </location>
</feature>
<name>A0A4Z2ICD3_9TELE</name>
<evidence type="ECO:0000256" key="1">
    <source>
        <dbReference type="SAM" id="MobiDB-lite"/>
    </source>
</evidence>
<organism evidence="2 3">
    <name type="scientific">Liparis tanakae</name>
    <name type="common">Tanaka's snailfish</name>
    <dbReference type="NCBI Taxonomy" id="230148"/>
    <lineage>
        <taxon>Eukaryota</taxon>
        <taxon>Metazoa</taxon>
        <taxon>Chordata</taxon>
        <taxon>Craniata</taxon>
        <taxon>Vertebrata</taxon>
        <taxon>Euteleostomi</taxon>
        <taxon>Actinopterygii</taxon>
        <taxon>Neopterygii</taxon>
        <taxon>Teleostei</taxon>
        <taxon>Neoteleostei</taxon>
        <taxon>Acanthomorphata</taxon>
        <taxon>Eupercaria</taxon>
        <taxon>Perciformes</taxon>
        <taxon>Cottioidei</taxon>
        <taxon>Cottales</taxon>
        <taxon>Liparidae</taxon>
        <taxon>Liparis</taxon>
    </lineage>
</organism>
<feature type="region of interest" description="Disordered" evidence="1">
    <location>
        <begin position="183"/>
        <end position="205"/>
    </location>
</feature>
<dbReference type="AlphaFoldDB" id="A0A4Z2ICD3"/>